<feature type="transmembrane region" description="Helical" evidence="6">
    <location>
        <begin position="238"/>
        <end position="256"/>
    </location>
</feature>
<dbReference type="InterPro" id="IPR037185">
    <property type="entry name" value="EmrE-like"/>
</dbReference>
<dbReference type="PANTHER" id="PTHR32322">
    <property type="entry name" value="INNER MEMBRANE TRANSPORTER"/>
    <property type="match status" value="1"/>
</dbReference>
<keyword evidence="3 6" id="KW-0812">Transmembrane</keyword>
<feature type="domain" description="EamA" evidence="7">
    <location>
        <begin position="144"/>
        <end position="279"/>
    </location>
</feature>
<dbReference type="RefSeq" id="WP_246337131.1">
    <property type="nucleotide sequence ID" value="NZ_BAABBG010000005.1"/>
</dbReference>
<evidence type="ECO:0000256" key="4">
    <source>
        <dbReference type="ARBA" id="ARBA00022989"/>
    </source>
</evidence>
<feature type="transmembrane region" description="Helical" evidence="6">
    <location>
        <begin position="174"/>
        <end position="195"/>
    </location>
</feature>
<protein>
    <submittedName>
        <fullName evidence="8">Drug/metabolite transporter (DMT)-like permease</fullName>
    </submittedName>
</protein>
<comment type="similarity">
    <text evidence="2">Belongs to the EamA transporter family.</text>
</comment>
<accession>A0A840B3R7</accession>
<feature type="transmembrane region" description="Helical" evidence="6">
    <location>
        <begin position="207"/>
        <end position="226"/>
    </location>
</feature>
<evidence type="ECO:0000256" key="6">
    <source>
        <dbReference type="SAM" id="Phobius"/>
    </source>
</evidence>
<dbReference type="GO" id="GO:0016020">
    <property type="term" value="C:membrane"/>
    <property type="evidence" value="ECO:0007669"/>
    <property type="project" value="UniProtKB-SubCell"/>
</dbReference>
<evidence type="ECO:0000313" key="8">
    <source>
        <dbReference type="EMBL" id="MBB3943540.1"/>
    </source>
</evidence>
<keyword evidence="9" id="KW-1185">Reference proteome</keyword>
<dbReference type="InterPro" id="IPR050638">
    <property type="entry name" value="AA-Vitamin_Transporters"/>
</dbReference>
<comment type="subcellular location">
    <subcellularLocation>
        <location evidence="1">Membrane</location>
        <topology evidence="1">Multi-pass membrane protein</topology>
    </subcellularLocation>
</comment>
<dbReference type="Proteomes" id="UP000581447">
    <property type="component" value="Unassembled WGS sequence"/>
</dbReference>
<evidence type="ECO:0000256" key="5">
    <source>
        <dbReference type="ARBA" id="ARBA00023136"/>
    </source>
</evidence>
<proteinExistence type="inferred from homology"/>
<organism evidence="8 9">
    <name type="scientific">Sphingorhabdus rigui</name>
    <dbReference type="NCBI Taxonomy" id="1282858"/>
    <lineage>
        <taxon>Bacteria</taxon>
        <taxon>Pseudomonadati</taxon>
        <taxon>Pseudomonadota</taxon>
        <taxon>Alphaproteobacteria</taxon>
        <taxon>Sphingomonadales</taxon>
        <taxon>Sphingomonadaceae</taxon>
        <taxon>Sphingorhabdus</taxon>
    </lineage>
</organism>
<gene>
    <name evidence="8" type="ORF">GGR91_001798</name>
</gene>
<sequence length="285" mass="30600">MVTSLIWGSTWLVIRDQLGTVPQTWSVAYRMIVAAIAMFILAIVMRQPLKIDRPMVGWTILLGVMQFGMNYNFVYAAEHYITSGLVAVVFALLIVPNALLAKYWLGRSISGAFILGSAIACVGVGLLMLQEYRAAPMGGTDALLGLLLVICAVATASVSNVLQVTPKVARYPTITILAWSMFWASLANAAFAFVIDGPPVIDMRPGYIGGVLYLSIIGSVVTFPLYFRLIRDIGPGKAAYTGVVIPVLAMILSTIFEGYVWSTLALAGGALVMVGLVVAMQTRKA</sequence>
<feature type="transmembrane region" description="Helical" evidence="6">
    <location>
        <begin position="142"/>
        <end position="162"/>
    </location>
</feature>
<feature type="transmembrane region" description="Helical" evidence="6">
    <location>
        <begin position="262"/>
        <end position="280"/>
    </location>
</feature>
<evidence type="ECO:0000256" key="2">
    <source>
        <dbReference type="ARBA" id="ARBA00007362"/>
    </source>
</evidence>
<evidence type="ECO:0000313" key="9">
    <source>
        <dbReference type="Proteomes" id="UP000581447"/>
    </source>
</evidence>
<feature type="transmembrane region" description="Helical" evidence="6">
    <location>
        <begin position="80"/>
        <end position="100"/>
    </location>
</feature>
<comment type="caution">
    <text evidence="8">The sequence shown here is derived from an EMBL/GenBank/DDBJ whole genome shotgun (WGS) entry which is preliminary data.</text>
</comment>
<evidence type="ECO:0000256" key="1">
    <source>
        <dbReference type="ARBA" id="ARBA00004141"/>
    </source>
</evidence>
<evidence type="ECO:0000259" key="7">
    <source>
        <dbReference type="Pfam" id="PF00892"/>
    </source>
</evidence>
<feature type="transmembrane region" description="Helical" evidence="6">
    <location>
        <begin position="27"/>
        <end position="44"/>
    </location>
</feature>
<name>A0A840B3R7_9SPHN</name>
<feature type="domain" description="EamA" evidence="7">
    <location>
        <begin position="2"/>
        <end position="128"/>
    </location>
</feature>
<dbReference type="Pfam" id="PF00892">
    <property type="entry name" value="EamA"/>
    <property type="match status" value="2"/>
</dbReference>
<dbReference type="EMBL" id="JACIEA010000002">
    <property type="protein sequence ID" value="MBB3943540.1"/>
    <property type="molecule type" value="Genomic_DNA"/>
</dbReference>
<keyword evidence="4 6" id="KW-1133">Transmembrane helix</keyword>
<dbReference type="PANTHER" id="PTHR32322:SF2">
    <property type="entry name" value="EAMA DOMAIN-CONTAINING PROTEIN"/>
    <property type="match status" value="1"/>
</dbReference>
<keyword evidence="5 6" id="KW-0472">Membrane</keyword>
<dbReference type="AlphaFoldDB" id="A0A840B3R7"/>
<reference evidence="8 9" key="1">
    <citation type="submission" date="2020-08" db="EMBL/GenBank/DDBJ databases">
        <title>Genomic Encyclopedia of Type Strains, Phase IV (KMG-IV): sequencing the most valuable type-strain genomes for metagenomic binning, comparative biology and taxonomic classification.</title>
        <authorList>
            <person name="Goeker M."/>
        </authorList>
    </citation>
    <scope>NUCLEOTIDE SEQUENCE [LARGE SCALE GENOMIC DNA]</scope>
    <source>
        <strain evidence="8 9">DSM 29050</strain>
    </source>
</reference>
<dbReference type="SUPFAM" id="SSF103481">
    <property type="entry name" value="Multidrug resistance efflux transporter EmrE"/>
    <property type="match status" value="2"/>
</dbReference>
<feature type="transmembrane region" description="Helical" evidence="6">
    <location>
        <begin position="112"/>
        <end position="130"/>
    </location>
</feature>
<feature type="transmembrane region" description="Helical" evidence="6">
    <location>
        <begin position="56"/>
        <end position="74"/>
    </location>
</feature>
<dbReference type="InterPro" id="IPR000620">
    <property type="entry name" value="EamA_dom"/>
</dbReference>
<evidence type="ECO:0000256" key="3">
    <source>
        <dbReference type="ARBA" id="ARBA00022692"/>
    </source>
</evidence>